<feature type="domain" description="PPIase cyclophilin-type" evidence="5">
    <location>
        <begin position="36"/>
        <end position="216"/>
    </location>
</feature>
<organism evidence="6 7">
    <name type="scientific">Hufsiella ginkgonis</name>
    <dbReference type="NCBI Taxonomy" id="2695274"/>
    <lineage>
        <taxon>Bacteria</taxon>
        <taxon>Pseudomonadati</taxon>
        <taxon>Bacteroidota</taxon>
        <taxon>Sphingobacteriia</taxon>
        <taxon>Sphingobacteriales</taxon>
        <taxon>Sphingobacteriaceae</taxon>
        <taxon>Hufsiella</taxon>
    </lineage>
</organism>
<comment type="caution">
    <text evidence="6">The sequence shown here is derived from an EMBL/GenBank/DDBJ whole genome shotgun (WGS) entry which is preliminary data.</text>
</comment>
<name>A0A7K1XZB0_9SPHI</name>
<evidence type="ECO:0000256" key="3">
    <source>
        <dbReference type="ARBA" id="ARBA00023235"/>
    </source>
</evidence>
<dbReference type="AlphaFoldDB" id="A0A7K1XZB0"/>
<feature type="chain" id="PRO_5029624036" description="peptidylprolyl isomerase" evidence="4">
    <location>
        <begin position="22"/>
        <end position="232"/>
    </location>
</feature>
<evidence type="ECO:0000256" key="2">
    <source>
        <dbReference type="ARBA" id="ARBA00023110"/>
    </source>
</evidence>
<dbReference type="Pfam" id="PF00160">
    <property type="entry name" value="Pro_isomerase"/>
    <property type="match status" value="1"/>
</dbReference>
<protein>
    <recommendedName>
        <fullName evidence="1">peptidylprolyl isomerase</fullName>
        <ecNumber evidence="1">5.2.1.8</ecNumber>
    </recommendedName>
</protein>
<dbReference type="Proteomes" id="UP000451233">
    <property type="component" value="Unassembled WGS sequence"/>
</dbReference>
<evidence type="ECO:0000313" key="7">
    <source>
        <dbReference type="Proteomes" id="UP000451233"/>
    </source>
</evidence>
<dbReference type="PANTHER" id="PTHR45625">
    <property type="entry name" value="PEPTIDYL-PROLYL CIS-TRANS ISOMERASE-RELATED"/>
    <property type="match status" value="1"/>
</dbReference>
<dbReference type="EC" id="5.2.1.8" evidence="1"/>
<keyword evidence="7" id="KW-1185">Reference proteome</keyword>
<sequence length="232" mass="26111">MFNTKIFLILTGFYLFSFSGAADSGQKSKDAYVLAETTHGNMVIRLYKETPRHRDNFVKLARSGYFNRFDMNRVVKNFVIQGGETDSAYAAQEKAKGPDAFPRLMPELDTLLFHKKGAFAAGRDDNPGKTSFTGQYYFVQGRVCTDSELDRIEHRKGKNFHFSARQREVYKTVGGTPALDQDYTVFGEVISGIGVIDKLAAVKTGPADRPVERLNVKFRVLSDKEITKLLKN</sequence>
<reference evidence="6 7" key="1">
    <citation type="submission" date="2019-11" db="EMBL/GenBank/DDBJ databases">
        <title>Pedobacter sp. HMF7056 Genome sequencing and assembly.</title>
        <authorList>
            <person name="Kang H."/>
            <person name="Kim H."/>
            <person name="Joh K."/>
        </authorList>
    </citation>
    <scope>NUCLEOTIDE SEQUENCE [LARGE SCALE GENOMIC DNA]</scope>
    <source>
        <strain evidence="6 7">HMF7056</strain>
    </source>
</reference>
<dbReference type="GO" id="GO:0003755">
    <property type="term" value="F:peptidyl-prolyl cis-trans isomerase activity"/>
    <property type="evidence" value="ECO:0007669"/>
    <property type="project" value="UniProtKB-KW"/>
</dbReference>
<dbReference type="InterPro" id="IPR002130">
    <property type="entry name" value="Cyclophilin-type_PPIase_dom"/>
</dbReference>
<dbReference type="RefSeq" id="WP_160907289.1">
    <property type="nucleotide sequence ID" value="NZ_WVHS01000003.1"/>
</dbReference>
<gene>
    <name evidence="6" type="ORF">GS398_13290</name>
</gene>
<keyword evidence="2" id="KW-0697">Rotamase</keyword>
<keyword evidence="3 6" id="KW-0413">Isomerase</keyword>
<evidence type="ECO:0000313" key="6">
    <source>
        <dbReference type="EMBL" id="MXV16282.1"/>
    </source>
</evidence>
<dbReference type="InterPro" id="IPR029000">
    <property type="entry name" value="Cyclophilin-like_dom_sf"/>
</dbReference>
<dbReference type="EMBL" id="WVHS01000003">
    <property type="protein sequence ID" value="MXV16282.1"/>
    <property type="molecule type" value="Genomic_DNA"/>
</dbReference>
<evidence type="ECO:0000259" key="5">
    <source>
        <dbReference type="PROSITE" id="PS50072"/>
    </source>
</evidence>
<proteinExistence type="predicted"/>
<keyword evidence="4" id="KW-0732">Signal</keyword>
<feature type="signal peptide" evidence="4">
    <location>
        <begin position="1"/>
        <end position="21"/>
    </location>
</feature>
<dbReference type="InterPro" id="IPR044666">
    <property type="entry name" value="Cyclophilin_A-like"/>
</dbReference>
<dbReference type="PROSITE" id="PS50072">
    <property type="entry name" value="CSA_PPIASE_2"/>
    <property type="match status" value="1"/>
</dbReference>
<dbReference type="SUPFAM" id="SSF50891">
    <property type="entry name" value="Cyclophilin-like"/>
    <property type="match status" value="1"/>
</dbReference>
<evidence type="ECO:0000256" key="1">
    <source>
        <dbReference type="ARBA" id="ARBA00013194"/>
    </source>
</evidence>
<accession>A0A7K1XZB0</accession>
<dbReference type="PANTHER" id="PTHR45625:SF4">
    <property type="entry name" value="PEPTIDYLPROLYL ISOMERASE DOMAIN AND WD REPEAT-CONTAINING PROTEIN 1"/>
    <property type="match status" value="1"/>
</dbReference>
<dbReference type="Gene3D" id="2.40.100.10">
    <property type="entry name" value="Cyclophilin-like"/>
    <property type="match status" value="1"/>
</dbReference>
<evidence type="ECO:0000256" key="4">
    <source>
        <dbReference type="SAM" id="SignalP"/>
    </source>
</evidence>